<keyword evidence="4" id="KW-0496">Mitochondrion</keyword>
<dbReference type="PRINTS" id="PR00063">
    <property type="entry name" value="RIBOSOMALL27"/>
</dbReference>
<gene>
    <name evidence="8" type="ORF">CLAFUR5_06975</name>
</gene>
<keyword evidence="3 8" id="KW-0689">Ribosomal protein</keyword>
<dbReference type="AlphaFoldDB" id="A0A9Q8PBG3"/>
<name>A0A9Q8PBG3_PASFU</name>
<proteinExistence type="inferred from homology"/>
<dbReference type="PANTHER" id="PTHR15893">
    <property type="entry name" value="RIBOSOMAL PROTEIN L27"/>
    <property type="match status" value="1"/>
</dbReference>
<dbReference type="GO" id="GO:0006412">
    <property type="term" value="P:translation"/>
    <property type="evidence" value="ECO:0007669"/>
    <property type="project" value="InterPro"/>
</dbReference>
<evidence type="ECO:0000256" key="1">
    <source>
        <dbReference type="ARBA" id="ARBA00004173"/>
    </source>
</evidence>
<evidence type="ECO:0000256" key="4">
    <source>
        <dbReference type="ARBA" id="ARBA00023128"/>
    </source>
</evidence>
<comment type="similarity">
    <text evidence="2">Belongs to the bacterial ribosomal protein bL27 family.</text>
</comment>
<dbReference type="EMBL" id="CP090168">
    <property type="protein sequence ID" value="UJO19352.1"/>
    <property type="molecule type" value="Genomic_DNA"/>
</dbReference>
<keyword evidence="9" id="KW-1185">Reference proteome</keyword>
<dbReference type="GeneID" id="71986853"/>
<protein>
    <recommendedName>
        <fullName evidence="6">Large ribosomal subunit protein bL27m</fullName>
    </recommendedName>
</protein>
<dbReference type="OrthoDB" id="1867012at2759"/>
<dbReference type="GO" id="GO:0003735">
    <property type="term" value="F:structural constituent of ribosome"/>
    <property type="evidence" value="ECO:0007669"/>
    <property type="project" value="InterPro"/>
</dbReference>
<dbReference type="RefSeq" id="XP_047763718.1">
    <property type="nucleotide sequence ID" value="XM_047906123.1"/>
</dbReference>
<evidence type="ECO:0000256" key="5">
    <source>
        <dbReference type="ARBA" id="ARBA00023274"/>
    </source>
</evidence>
<evidence type="ECO:0000256" key="3">
    <source>
        <dbReference type="ARBA" id="ARBA00022980"/>
    </source>
</evidence>
<dbReference type="SUPFAM" id="SSF110324">
    <property type="entry name" value="Ribosomal L27 protein-like"/>
    <property type="match status" value="1"/>
</dbReference>
<feature type="region of interest" description="Disordered" evidence="7">
    <location>
        <begin position="37"/>
        <end position="61"/>
    </location>
</feature>
<accession>A0A9Q8PBG3</accession>
<dbReference type="FunFam" id="2.40.50.100:FF:000042">
    <property type="entry name" value="50S ribosomal protein L27"/>
    <property type="match status" value="1"/>
</dbReference>
<evidence type="ECO:0000256" key="7">
    <source>
        <dbReference type="SAM" id="MobiDB-lite"/>
    </source>
</evidence>
<dbReference type="Gene3D" id="2.40.50.100">
    <property type="match status" value="1"/>
</dbReference>
<dbReference type="Proteomes" id="UP000756132">
    <property type="component" value="Chromosome 6"/>
</dbReference>
<sequence>MLSPIMPSLIRPAPSMAALSALESALASFRISTPTIGKRHASHQAQGRANGAKDGPGKRLGAKKTAGQYVVPGNIIFKQRGTSWFPGDNCFMGRDHTVHAGAPGYVKYYQDPARHPNRKFIGIVFERHQTLPQAANAVRRRKLGMLAYRMPQSSVEVESDLTHPPTSENDAAIPATQPRQRSNDARSVTLMRGKKGDQHEVTLRLKPGGFYRQANWEIGRAAEKSKAAMMVQPFKPNDRFAAWRKSNKRKAKNIERRAMGRGGKKKAKK</sequence>
<feature type="region of interest" description="Disordered" evidence="7">
    <location>
        <begin position="245"/>
        <end position="269"/>
    </location>
</feature>
<evidence type="ECO:0000313" key="8">
    <source>
        <dbReference type="EMBL" id="UJO19352.1"/>
    </source>
</evidence>
<feature type="region of interest" description="Disordered" evidence="7">
    <location>
        <begin position="157"/>
        <end position="190"/>
    </location>
</feature>
<dbReference type="KEGG" id="ffu:CLAFUR5_06975"/>
<reference evidence="8" key="2">
    <citation type="journal article" date="2022" name="Microb. Genom.">
        <title>A chromosome-scale genome assembly of the tomato pathogen Cladosporium fulvum reveals a compartmentalized genome architecture and the presence of a dispensable chromosome.</title>
        <authorList>
            <person name="Zaccaron A.Z."/>
            <person name="Chen L.H."/>
            <person name="Samaras A."/>
            <person name="Stergiopoulos I."/>
        </authorList>
    </citation>
    <scope>NUCLEOTIDE SEQUENCE</scope>
    <source>
        <strain evidence="8">Race5_Kim</strain>
    </source>
</reference>
<dbReference type="PANTHER" id="PTHR15893:SF0">
    <property type="entry name" value="LARGE RIBOSOMAL SUBUNIT PROTEIN BL27M"/>
    <property type="match status" value="1"/>
</dbReference>
<comment type="subcellular location">
    <subcellularLocation>
        <location evidence="1">Mitochondrion</location>
    </subcellularLocation>
</comment>
<evidence type="ECO:0000313" key="9">
    <source>
        <dbReference type="Proteomes" id="UP000756132"/>
    </source>
</evidence>
<evidence type="ECO:0000256" key="6">
    <source>
        <dbReference type="ARBA" id="ARBA00035267"/>
    </source>
</evidence>
<evidence type="ECO:0000256" key="2">
    <source>
        <dbReference type="ARBA" id="ARBA00010797"/>
    </source>
</evidence>
<organism evidence="8 9">
    <name type="scientific">Passalora fulva</name>
    <name type="common">Tomato leaf mold</name>
    <name type="synonym">Cladosporium fulvum</name>
    <dbReference type="NCBI Taxonomy" id="5499"/>
    <lineage>
        <taxon>Eukaryota</taxon>
        <taxon>Fungi</taxon>
        <taxon>Dikarya</taxon>
        <taxon>Ascomycota</taxon>
        <taxon>Pezizomycotina</taxon>
        <taxon>Dothideomycetes</taxon>
        <taxon>Dothideomycetidae</taxon>
        <taxon>Mycosphaerellales</taxon>
        <taxon>Mycosphaerellaceae</taxon>
        <taxon>Fulvia</taxon>
    </lineage>
</organism>
<reference evidence="8" key="1">
    <citation type="submission" date="2021-12" db="EMBL/GenBank/DDBJ databases">
        <authorList>
            <person name="Zaccaron A."/>
            <person name="Stergiopoulos I."/>
        </authorList>
    </citation>
    <scope>NUCLEOTIDE SEQUENCE</scope>
    <source>
        <strain evidence="8">Race5_Kim</strain>
    </source>
</reference>
<keyword evidence="5" id="KW-0687">Ribonucleoprotein</keyword>
<dbReference type="InterPro" id="IPR001684">
    <property type="entry name" value="Ribosomal_bL27"/>
</dbReference>
<dbReference type="GO" id="GO:0005762">
    <property type="term" value="C:mitochondrial large ribosomal subunit"/>
    <property type="evidence" value="ECO:0007669"/>
    <property type="project" value="TreeGrafter"/>
</dbReference>
<dbReference type="Pfam" id="PF01016">
    <property type="entry name" value="Ribosomal_L27"/>
    <property type="match status" value="1"/>
</dbReference>